<dbReference type="Pfam" id="PF00205">
    <property type="entry name" value="TPP_enzyme_M"/>
    <property type="match status" value="1"/>
</dbReference>
<feature type="binding site" evidence="9">
    <location>
        <position position="493"/>
    </location>
    <ligand>
        <name>Mg(2+)</name>
        <dbReference type="ChEBI" id="CHEBI:18420"/>
    </ligand>
</feature>
<evidence type="ECO:0000256" key="11">
    <source>
        <dbReference type="SAM" id="MobiDB-lite"/>
    </source>
</evidence>
<feature type="binding site" evidence="9">
    <location>
        <position position="466"/>
    </location>
    <ligand>
        <name>Mg(2+)</name>
        <dbReference type="ChEBI" id="CHEBI:18420"/>
    </ligand>
</feature>
<dbReference type="Pfam" id="PF02775">
    <property type="entry name" value="TPP_enzyme_C"/>
    <property type="match status" value="1"/>
</dbReference>
<evidence type="ECO:0000313" key="15">
    <source>
        <dbReference type="EMBL" id="KAF3187901.1"/>
    </source>
</evidence>
<sequence>MGEEIEIVNYLFRRLHQLGIRSVHGVPGDFNLVALDYLEPAGLHWVGNCSELNAGYAADGYARINGMSAIITTFGVGELSAVPAIAGSYSERVSVVHIVGIPSAKAEKHGVPVHHSFADGDYSVFRNISKNISQVCITLDDSRNAAKDIDRVLQGLPTDMVLSMIPAQGLNTPLDLAVPSNDPNAEADAVELISKALYESNNAIVLVDGGAIRYRALKETREFVDRSQLPIFVTSMGRGAINEADPNFNGVYIGDVSGPEIQQAVQSADLVFSIGAVDCDFNSGGFTNRTQTKHTIELHPYYTKIGYATYATVGMKLLLQKLLDAVDFEKVHSPQNALARTNVPQRPSDEAESPEYTSQEISQKWLWSSIGDWLQEGDVVIADVYGKIQRQQFGPKIPRTVEADFFILSGTSSFGIMSTRFPKGVTCITQVLWGSIGFSVGACQGAALAVVESDQPSRRVILFVGDGSFQLTGTEVSTMIRHGLKPIIVLINNDGYTTERIAHGPEMGYNDIQPWKYRKFLRAFGANKGEYKNFAIKTKSQFKSLFKQGTEFSKANVIQLVDLYTPRMDAPIGLTDTWRKVSEFHAKL</sequence>
<feature type="domain" description="Thiamine pyrophosphate enzyme N-terminal TPP-binding" evidence="14">
    <location>
        <begin position="8"/>
        <end position="111"/>
    </location>
</feature>
<evidence type="ECO:0000256" key="2">
    <source>
        <dbReference type="ARBA" id="ARBA00007812"/>
    </source>
</evidence>
<name>A0A7C8Q1B8_ORBOL</name>
<keyword evidence="6 9" id="KW-0460">Magnesium</keyword>
<dbReference type="PIRSF" id="PIRSF036565">
    <property type="entry name" value="Pyruvt_ip_decrb"/>
    <property type="match status" value="1"/>
</dbReference>
<evidence type="ECO:0000259" key="14">
    <source>
        <dbReference type="Pfam" id="PF02776"/>
    </source>
</evidence>
<dbReference type="GO" id="GO:0030976">
    <property type="term" value="F:thiamine pyrophosphate binding"/>
    <property type="evidence" value="ECO:0007669"/>
    <property type="project" value="InterPro"/>
</dbReference>
<keyword evidence="5" id="KW-0210">Decarboxylase</keyword>
<evidence type="ECO:0000256" key="10">
    <source>
        <dbReference type="RuleBase" id="RU362132"/>
    </source>
</evidence>
<keyword evidence="7 10" id="KW-0786">Thiamine pyrophosphate</keyword>
<dbReference type="InterPro" id="IPR029035">
    <property type="entry name" value="DHS-like_NAD/FAD-binding_dom"/>
</dbReference>
<keyword evidence="8" id="KW-0456">Lyase</keyword>
<protein>
    <recommendedName>
        <fullName evidence="3">Pyruvate decarboxylase</fullName>
    </recommendedName>
</protein>
<keyword evidence="15" id="KW-0670">Pyruvate</keyword>
<comment type="caution">
    <text evidence="15">The sequence shown here is derived from an EMBL/GenBank/DDBJ whole genome shotgun (WGS) entry which is preliminary data.</text>
</comment>
<dbReference type="GO" id="GO:0005829">
    <property type="term" value="C:cytosol"/>
    <property type="evidence" value="ECO:0007669"/>
    <property type="project" value="TreeGrafter"/>
</dbReference>
<keyword evidence="4 9" id="KW-0479">Metal-binding</keyword>
<dbReference type="EMBL" id="JAABOE010000012">
    <property type="protein sequence ID" value="KAF3187901.1"/>
    <property type="molecule type" value="Genomic_DNA"/>
</dbReference>
<proteinExistence type="inferred from homology"/>
<evidence type="ECO:0000256" key="9">
    <source>
        <dbReference type="PIRSR" id="PIRSR036565-2"/>
    </source>
</evidence>
<comment type="cofactor">
    <cofactor evidence="9">
        <name>Mg(2+)</name>
        <dbReference type="ChEBI" id="CHEBI:18420"/>
    </cofactor>
    <text evidence="9">Binds 1 Mg(2+) per subunit.</text>
</comment>
<evidence type="ECO:0000256" key="5">
    <source>
        <dbReference type="ARBA" id="ARBA00022793"/>
    </source>
</evidence>
<dbReference type="InterPro" id="IPR011766">
    <property type="entry name" value="TPP_enzyme_TPP-bd"/>
</dbReference>
<evidence type="ECO:0000313" key="16">
    <source>
        <dbReference type="Proteomes" id="UP000479691"/>
    </source>
</evidence>
<evidence type="ECO:0000256" key="1">
    <source>
        <dbReference type="ARBA" id="ARBA00001964"/>
    </source>
</evidence>
<evidence type="ECO:0000259" key="13">
    <source>
        <dbReference type="Pfam" id="PF02775"/>
    </source>
</evidence>
<reference evidence="15 16" key="1">
    <citation type="submission" date="2019-06" db="EMBL/GenBank/DDBJ databases">
        <authorList>
            <person name="Palmer J.M."/>
        </authorList>
    </citation>
    <scope>NUCLEOTIDE SEQUENCE [LARGE SCALE GENOMIC DNA]</scope>
    <source>
        <strain evidence="15 16">TWF788</strain>
    </source>
</reference>
<dbReference type="SUPFAM" id="SSF52518">
    <property type="entry name" value="Thiamin diphosphate-binding fold (THDP-binding)"/>
    <property type="match status" value="2"/>
</dbReference>
<dbReference type="AlphaFoldDB" id="A0A7C8Q1B8"/>
<dbReference type="InterPro" id="IPR012000">
    <property type="entry name" value="Thiamin_PyroP_enz_cen_dom"/>
</dbReference>
<dbReference type="CDD" id="cd02005">
    <property type="entry name" value="TPP_PDC_IPDC"/>
    <property type="match status" value="1"/>
</dbReference>
<dbReference type="Gene3D" id="3.40.50.1220">
    <property type="entry name" value="TPP-binding domain"/>
    <property type="match status" value="1"/>
</dbReference>
<dbReference type="PANTHER" id="PTHR43452">
    <property type="entry name" value="PYRUVATE DECARBOXYLASE"/>
    <property type="match status" value="1"/>
</dbReference>
<dbReference type="InterPro" id="IPR047213">
    <property type="entry name" value="TPP_PYR_PDC_IPDC-like"/>
</dbReference>
<dbReference type="GO" id="GO:0004737">
    <property type="term" value="F:pyruvate decarboxylase activity"/>
    <property type="evidence" value="ECO:0007669"/>
    <property type="project" value="TreeGrafter"/>
</dbReference>
<feature type="domain" description="Thiamine pyrophosphate enzyme TPP-binding" evidence="13">
    <location>
        <begin position="420"/>
        <end position="555"/>
    </location>
</feature>
<feature type="domain" description="Thiamine pyrophosphate enzyme central" evidence="12">
    <location>
        <begin position="193"/>
        <end position="316"/>
    </location>
</feature>
<feature type="region of interest" description="Disordered" evidence="11">
    <location>
        <begin position="337"/>
        <end position="357"/>
    </location>
</feature>
<dbReference type="InterPro" id="IPR029061">
    <property type="entry name" value="THDP-binding"/>
</dbReference>
<gene>
    <name evidence="15" type="primary">PDC1_1</name>
    <name evidence="15" type="ORF">TWF788_001366</name>
</gene>
<dbReference type="InterPro" id="IPR012110">
    <property type="entry name" value="PDC/IPDC-like"/>
</dbReference>
<dbReference type="Gene3D" id="3.40.50.970">
    <property type="match status" value="2"/>
</dbReference>
<comment type="cofactor">
    <cofactor evidence="1">
        <name>thiamine diphosphate</name>
        <dbReference type="ChEBI" id="CHEBI:58937"/>
    </cofactor>
</comment>
<dbReference type="SUPFAM" id="SSF52467">
    <property type="entry name" value="DHS-like NAD/FAD-binding domain"/>
    <property type="match status" value="1"/>
</dbReference>
<dbReference type="CDD" id="cd07038">
    <property type="entry name" value="TPP_PYR_PDC_IPDC_like"/>
    <property type="match status" value="1"/>
</dbReference>
<dbReference type="PANTHER" id="PTHR43452:SF30">
    <property type="entry name" value="PYRUVATE DECARBOXYLASE ISOZYME 1-RELATED"/>
    <property type="match status" value="1"/>
</dbReference>
<evidence type="ECO:0000256" key="6">
    <source>
        <dbReference type="ARBA" id="ARBA00022842"/>
    </source>
</evidence>
<evidence type="ECO:0000256" key="7">
    <source>
        <dbReference type="ARBA" id="ARBA00023052"/>
    </source>
</evidence>
<feature type="binding site" evidence="9">
    <location>
        <position position="495"/>
    </location>
    <ligand>
        <name>Mg(2+)</name>
        <dbReference type="ChEBI" id="CHEBI:18420"/>
    </ligand>
</feature>
<dbReference type="GO" id="GO:0000949">
    <property type="term" value="P:aromatic amino acid family catabolic process to alcohol via Ehrlich pathway"/>
    <property type="evidence" value="ECO:0007669"/>
    <property type="project" value="TreeGrafter"/>
</dbReference>
<evidence type="ECO:0000256" key="4">
    <source>
        <dbReference type="ARBA" id="ARBA00022723"/>
    </source>
</evidence>
<dbReference type="GO" id="GO:0005634">
    <property type="term" value="C:nucleus"/>
    <property type="evidence" value="ECO:0007669"/>
    <property type="project" value="TreeGrafter"/>
</dbReference>
<organism evidence="15 16">
    <name type="scientific">Orbilia oligospora</name>
    <name type="common">Nematode-trapping fungus</name>
    <name type="synonym">Arthrobotrys oligospora</name>
    <dbReference type="NCBI Taxonomy" id="2813651"/>
    <lineage>
        <taxon>Eukaryota</taxon>
        <taxon>Fungi</taxon>
        <taxon>Dikarya</taxon>
        <taxon>Ascomycota</taxon>
        <taxon>Pezizomycotina</taxon>
        <taxon>Orbiliomycetes</taxon>
        <taxon>Orbiliales</taxon>
        <taxon>Orbiliaceae</taxon>
        <taxon>Orbilia</taxon>
    </lineage>
</organism>
<dbReference type="FunFam" id="3.40.50.970:FF:000024">
    <property type="entry name" value="Pyruvate decarboxylase isozyme"/>
    <property type="match status" value="1"/>
</dbReference>
<evidence type="ECO:0000256" key="3">
    <source>
        <dbReference type="ARBA" id="ARBA00014422"/>
    </source>
</evidence>
<dbReference type="InterPro" id="IPR047214">
    <property type="entry name" value="TPP_PDC_IPDC"/>
</dbReference>
<dbReference type="Proteomes" id="UP000479691">
    <property type="component" value="Unassembled WGS sequence"/>
</dbReference>
<accession>A0A7C8Q1B8</accession>
<dbReference type="GO" id="GO:0000287">
    <property type="term" value="F:magnesium ion binding"/>
    <property type="evidence" value="ECO:0007669"/>
    <property type="project" value="InterPro"/>
</dbReference>
<evidence type="ECO:0000256" key="8">
    <source>
        <dbReference type="ARBA" id="ARBA00023239"/>
    </source>
</evidence>
<comment type="similarity">
    <text evidence="2 10">Belongs to the TPP enzyme family.</text>
</comment>
<dbReference type="InterPro" id="IPR012001">
    <property type="entry name" value="Thiamin_PyroP_enz_TPP-bd_dom"/>
</dbReference>
<evidence type="ECO:0000259" key="12">
    <source>
        <dbReference type="Pfam" id="PF00205"/>
    </source>
</evidence>
<dbReference type="Pfam" id="PF02776">
    <property type="entry name" value="TPP_enzyme_N"/>
    <property type="match status" value="1"/>
</dbReference>